<reference evidence="1" key="1">
    <citation type="submission" date="2023-11" db="EMBL/GenBank/DDBJ databases">
        <title>Genome sequence of Cyanobacterium aponinum BCRC AL20115.</title>
        <authorList>
            <person name="Chang H.-Y."/>
            <person name="Lin K.-M."/>
            <person name="Hsueh H.-T."/>
            <person name="Chu H.-A."/>
            <person name="Kuo C.-H."/>
        </authorList>
    </citation>
    <scope>NUCLEOTIDE SEQUENCE</scope>
    <source>
        <strain evidence="1">AL20115</strain>
    </source>
</reference>
<proteinExistence type="predicted"/>
<accession>A0AAF0ZGF5</accession>
<dbReference type="EMBL" id="CP138348">
    <property type="protein sequence ID" value="WPF89682.1"/>
    <property type="molecule type" value="Genomic_DNA"/>
</dbReference>
<name>A0AAF0ZGF5_9CHRO</name>
<organism evidence="1">
    <name type="scientific">Cyanobacterium aponinum AL20115</name>
    <dbReference type="NCBI Taxonomy" id="3090662"/>
    <lineage>
        <taxon>Bacteria</taxon>
        <taxon>Bacillati</taxon>
        <taxon>Cyanobacteriota</taxon>
        <taxon>Cyanophyceae</taxon>
        <taxon>Oscillatoriophycideae</taxon>
        <taxon>Chroococcales</taxon>
        <taxon>Geminocystaceae</taxon>
        <taxon>Cyanobacterium</taxon>
    </lineage>
</organism>
<dbReference type="RefSeq" id="WP_320001996.1">
    <property type="nucleotide sequence ID" value="NZ_CP138348.1"/>
</dbReference>
<sequence length="88" mass="9862">MQFIRQQIIPFITIAIALFALVAVTARSFIATDLAEPAPIETITGSSESSLRSYTPFSRERSSEFGVKIKKGQWAMGKRQEAKGNRQW</sequence>
<protein>
    <submittedName>
        <fullName evidence="1">Uncharacterized protein</fullName>
    </submittedName>
</protein>
<evidence type="ECO:0000313" key="1">
    <source>
        <dbReference type="EMBL" id="WPF89682.1"/>
    </source>
</evidence>
<gene>
    <name evidence="1" type="ORF">SAY89_05265</name>
</gene>
<dbReference type="AlphaFoldDB" id="A0AAF0ZGF5"/>